<comment type="caution">
    <text evidence="2">The sequence shown here is derived from an EMBL/GenBank/DDBJ whole genome shotgun (WGS) entry which is preliminary data.</text>
</comment>
<name>A0ABR2AD05_9ROSI</name>
<proteinExistence type="predicted"/>
<dbReference type="Proteomes" id="UP001396334">
    <property type="component" value="Unassembled WGS sequence"/>
</dbReference>
<protein>
    <submittedName>
        <fullName evidence="2">Uncharacterized protein</fullName>
    </submittedName>
</protein>
<dbReference type="EMBL" id="JBBPBN010000273">
    <property type="protein sequence ID" value="KAK8490832.1"/>
    <property type="molecule type" value="Genomic_DNA"/>
</dbReference>
<evidence type="ECO:0000313" key="2">
    <source>
        <dbReference type="EMBL" id="KAK8490832.1"/>
    </source>
</evidence>
<feature type="transmembrane region" description="Helical" evidence="1">
    <location>
        <begin position="53"/>
        <end position="82"/>
    </location>
</feature>
<keyword evidence="1" id="KW-1133">Transmembrane helix</keyword>
<sequence length="161" mass="18006">MWGSLWSFGDDALTLVNDEEQMYLTMKKAHDKGALSSLTYGCYFPRPSLPIGMVFPLSFFIVVIILINGVDMVKPLIVFSFLSLRRVKKKMDFAAHVLILFETCNEAQTPLVDSDKKARDQTSVAMALLYSLSLGQFVDVGATHEPMFNANDLVEGHPQIK</sequence>
<organism evidence="2 3">
    <name type="scientific">Hibiscus sabdariffa</name>
    <name type="common">roselle</name>
    <dbReference type="NCBI Taxonomy" id="183260"/>
    <lineage>
        <taxon>Eukaryota</taxon>
        <taxon>Viridiplantae</taxon>
        <taxon>Streptophyta</taxon>
        <taxon>Embryophyta</taxon>
        <taxon>Tracheophyta</taxon>
        <taxon>Spermatophyta</taxon>
        <taxon>Magnoliopsida</taxon>
        <taxon>eudicotyledons</taxon>
        <taxon>Gunneridae</taxon>
        <taxon>Pentapetalae</taxon>
        <taxon>rosids</taxon>
        <taxon>malvids</taxon>
        <taxon>Malvales</taxon>
        <taxon>Malvaceae</taxon>
        <taxon>Malvoideae</taxon>
        <taxon>Hibiscus</taxon>
    </lineage>
</organism>
<keyword evidence="1" id="KW-0812">Transmembrane</keyword>
<reference evidence="2 3" key="1">
    <citation type="journal article" date="2024" name="G3 (Bethesda)">
        <title>Genome assembly of Hibiscus sabdariffa L. provides insights into metabolisms of medicinal natural products.</title>
        <authorList>
            <person name="Kim T."/>
        </authorList>
    </citation>
    <scope>NUCLEOTIDE SEQUENCE [LARGE SCALE GENOMIC DNA]</scope>
    <source>
        <strain evidence="2">TK-2024</strain>
        <tissue evidence="2">Old leaves</tissue>
    </source>
</reference>
<accession>A0ABR2AD05</accession>
<evidence type="ECO:0000313" key="3">
    <source>
        <dbReference type="Proteomes" id="UP001396334"/>
    </source>
</evidence>
<evidence type="ECO:0000256" key="1">
    <source>
        <dbReference type="SAM" id="Phobius"/>
    </source>
</evidence>
<keyword evidence="1" id="KW-0472">Membrane</keyword>
<gene>
    <name evidence="2" type="ORF">V6N11_066505</name>
</gene>
<keyword evidence="3" id="KW-1185">Reference proteome</keyword>